<accession>A0A1Q3BCV9</accession>
<reference evidence="3" key="1">
    <citation type="submission" date="2016-04" db="EMBL/GenBank/DDBJ databases">
        <title>Cephalotus genome sequencing.</title>
        <authorList>
            <person name="Fukushima K."/>
            <person name="Hasebe M."/>
            <person name="Fang X."/>
        </authorList>
    </citation>
    <scope>NUCLEOTIDE SEQUENCE [LARGE SCALE GENOMIC DNA]</scope>
    <source>
        <strain evidence="3">cv. St1</strain>
    </source>
</reference>
<dbReference type="Pfam" id="PF13966">
    <property type="entry name" value="zf-RVT"/>
    <property type="match status" value="1"/>
</dbReference>
<evidence type="ECO:0000259" key="1">
    <source>
        <dbReference type="Pfam" id="PF13966"/>
    </source>
</evidence>
<dbReference type="AlphaFoldDB" id="A0A1Q3BCV9"/>
<feature type="domain" description="Reverse transcriptase zinc-binding" evidence="1">
    <location>
        <begin position="278"/>
        <end position="362"/>
    </location>
</feature>
<dbReference type="InterPro" id="IPR026960">
    <property type="entry name" value="RVT-Znf"/>
</dbReference>
<sequence>MDQICRALSMQVGTLPFRYLGLPLVSRRLSAMDCKCLTLKLVDKINTWTSKCLSFAGRLQLIQATLSGIQNFWIHNAVLPKETMQECEKIMRGFLWAGARGRKLSKVSWSQVCKPKVEGGLGLRRVVDCNKAAVMRLIWDILTDSLSLWVRWCKEEILKGRSFWQIEWKQSLSVTWKHILKLRTPVSANLVYSIGRNSTWSLWHDPWFQNCHLFVRIGNRAIYNSGLPRDTTLSEVIQDSRWNWPAHVWQLRDIAAACSDSQIGQRDAIGWRREGGAFSFKLAWESTRLAVPLVPWGKIVWFSGAIPRHAFCLWLTFHKAHFTRDKLHRLGIVQSNLCPFGCGQQESIDHLFFQCPFTKSIWSKVLHLNNCPFPAAWNWENIATWALDHSIGNRFHLWIRRAGLAASVYHCWRERNNNIFRQSAASPSVVLARITSDVARKAVMCMSIIDTPTNRSIVDNWEIEESIFRPCSGYGSGLGGARLGNGRRWSWLWNGGIVFC</sequence>
<name>A0A1Q3BCV9_CEPFO</name>
<gene>
    <name evidence="2" type="ORF">CFOL_v3_09354</name>
</gene>
<dbReference type="OrthoDB" id="694177at2759"/>
<evidence type="ECO:0000313" key="3">
    <source>
        <dbReference type="Proteomes" id="UP000187406"/>
    </source>
</evidence>
<proteinExistence type="predicted"/>
<dbReference type="PANTHER" id="PTHR33116">
    <property type="entry name" value="REVERSE TRANSCRIPTASE ZINC-BINDING DOMAIN-CONTAINING PROTEIN-RELATED-RELATED"/>
    <property type="match status" value="1"/>
</dbReference>
<keyword evidence="3" id="KW-1185">Reference proteome</keyword>
<dbReference type="EMBL" id="BDDD01000435">
    <property type="protein sequence ID" value="GAV65840.1"/>
    <property type="molecule type" value="Genomic_DNA"/>
</dbReference>
<dbReference type="PANTHER" id="PTHR33116:SF76">
    <property type="entry name" value="DUF4283 DOMAIN-CONTAINING PROTEIN"/>
    <property type="match status" value="1"/>
</dbReference>
<organism evidence="2 3">
    <name type="scientific">Cephalotus follicularis</name>
    <name type="common">Albany pitcher plant</name>
    <dbReference type="NCBI Taxonomy" id="3775"/>
    <lineage>
        <taxon>Eukaryota</taxon>
        <taxon>Viridiplantae</taxon>
        <taxon>Streptophyta</taxon>
        <taxon>Embryophyta</taxon>
        <taxon>Tracheophyta</taxon>
        <taxon>Spermatophyta</taxon>
        <taxon>Magnoliopsida</taxon>
        <taxon>eudicotyledons</taxon>
        <taxon>Gunneridae</taxon>
        <taxon>Pentapetalae</taxon>
        <taxon>rosids</taxon>
        <taxon>fabids</taxon>
        <taxon>Oxalidales</taxon>
        <taxon>Cephalotaceae</taxon>
        <taxon>Cephalotus</taxon>
    </lineage>
</organism>
<dbReference type="InParanoid" id="A0A1Q3BCV9"/>
<dbReference type="STRING" id="3775.A0A1Q3BCV9"/>
<dbReference type="Proteomes" id="UP000187406">
    <property type="component" value="Unassembled WGS sequence"/>
</dbReference>
<evidence type="ECO:0000313" key="2">
    <source>
        <dbReference type="EMBL" id="GAV65840.1"/>
    </source>
</evidence>
<protein>
    <submittedName>
        <fullName evidence="2">Zf-RVT domain-containing protein</fullName>
    </submittedName>
</protein>
<comment type="caution">
    <text evidence="2">The sequence shown here is derived from an EMBL/GenBank/DDBJ whole genome shotgun (WGS) entry which is preliminary data.</text>
</comment>